<accession>A0A0J8BH94</accession>
<dbReference type="Proteomes" id="UP000035740">
    <property type="component" value="Unassembled WGS sequence"/>
</dbReference>
<dbReference type="EMBL" id="KQ114759">
    <property type="protein sequence ID" value="KMS65095.1"/>
    <property type="molecule type" value="Genomic_DNA"/>
</dbReference>
<dbReference type="AlphaFoldDB" id="A0A0J8BH94"/>
<gene>
    <name evidence="1" type="ORF">BVRB_039500</name>
</gene>
<organism evidence="1 2">
    <name type="scientific">Beta vulgaris subsp. vulgaris</name>
    <name type="common">Beet</name>
    <dbReference type="NCBI Taxonomy" id="3555"/>
    <lineage>
        <taxon>Eukaryota</taxon>
        <taxon>Viridiplantae</taxon>
        <taxon>Streptophyta</taxon>
        <taxon>Embryophyta</taxon>
        <taxon>Tracheophyta</taxon>
        <taxon>Spermatophyta</taxon>
        <taxon>Magnoliopsida</taxon>
        <taxon>eudicotyledons</taxon>
        <taxon>Gunneridae</taxon>
        <taxon>Pentapetalae</taxon>
        <taxon>Caryophyllales</taxon>
        <taxon>Chenopodiaceae</taxon>
        <taxon>Betoideae</taxon>
        <taxon>Beta</taxon>
    </lineage>
</organism>
<dbReference type="Gramene" id="KMS65095">
    <property type="protein sequence ID" value="KMS65095"/>
    <property type="gene ID" value="BVRB_039500"/>
</dbReference>
<proteinExistence type="predicted"/>
<evidence type="ECO:0000313" key="1">
    <source>
        <dbReference type="EMBL" id="KMS65095.1"/>
    </source>
</evidence>
<sequence length="177" mass="20304">MSITLYHFFGSVSKLFLAMPNCRQTESVQKIALLYLMYKLLSTLILECNFWLQFSNDNWSRKAVLSRRRKEGNIPLPDRPSLPDLSSVMRPDYPIGDSFDYDDFQPLIPNLKQPRQCSSMGNGLLVSDMLAMYKAKLTNICQVSCEVIAKPSALLTTPCSESLERQVFYERSYYSVC</sequence>
<evidence type="ECO:0000313" key="2">
    <source>
        <dbReference type="Proteomes" id="UP000035740"/>
    </source>
</evidence>
<keyword evidence="2" id="KW-1185">Reference proteome</keyword>
<protein>
    <submittedName>
        <fullName evidence="1">Uncharacterized protein</fullName>
    </submittedName>
</protein>
<name>A0A0J8BH94_BETVV</name>
<reference evidence="1 2" key="1">
    <citation type="journal article" date="2014" name="Nature">
        <title>The genome of the recently domesticated crop plant sugar beet (Beta vulgaris).</title>
        <authorList>
            <person name="Dohm J.C."/>
            <person name="Minoche A.E."/>
            <person name="Holtgrawe D."/>
            <person name="Capella-Gutierrez S."/>
            <person name="Zakrzewski F."/>
            <person name="Tafer H."/>
            <person name="Rupp O."/>
            <person name="Sorensen T.R."/>
            <person name="Stracke R."/>
            <person name="Reinhardt R."/>
            <person name="Goesmann A."/>
            <person name="Kraft T."/>
            <person name="Schulz B."/>
            <person name="Stadler P.F."/>
            <person name="Schmidt T."/>
            <person name="Gabaldon T."/>
            <person name="Lehrach H."/>
            <person name="Weisshaar B."/>
            <person name="Himmelbauer H."/>
        </authorList>
    </citation>
    <scope>NUCLEOTIDE SEQUENCE [LARGE SCALE GENOMIC DNA]</scope>
    <source>
        <tissue evidence="1">Taproot</tissue>
    </source>
</reference>